<dbReference type="SUPFAM" id="SSF49899">
    <property type="entry name" value="Concanavalin A-like lectins/glucanases"/>
    <property type="match status" value="1"/>
</dbReference>
<protein>
    <submittedName>
        <fullName evidence="2">Putative repeat protein (TIGR01451 family)</fullName>
    </submittedName>
</protein>
<dbReference type="Proteomes" id="UP000235945">
    <property type="component" value="Unassembled WGS sequence"/>
</dbReference>
<dbReference type="EMBL" id="LGUI01000002">
    <property type="protein sequence ID" value="PNE34471.1"/>
    <property type="molecule type" value="Genomic_DNA"/>
</dbReference>
<dbReference type="EMBL" id="JACHJF010000020">
    <property type="protein sequence ID" value="MBB5121712.1"/>
    <property type="molecule type" value="Genomic_DNA"/>
</dbReference>
<keyword evidence="4" id="KW-1185">Reference proteome</keyword>
<dbReference type="NCBIfam" id="TIGR01451">
    <property type="entry name" value="B_ant_repeat"/>
    <property type="match status" value="1"/>
</dbReference>
<evidence type="ECO:0000313" key="2">
    <source>
        <dbReference type="EMBL" id="MBB5121712.1"/>
    </source>
</evidence>
<dbReference type="InterPro" id="IPR001434">
    <property type="entry name" value="OmcB-like_DUF11"/>
</dbReference>
<proteinExistence type="predicted"/>
<reference evidence="3" key="1">
    <citation type="submission" date="2015-07" db="EMBL/GenBank/DDBJ databases">
        <authorList>
            <person name="Noorani M."/>
        </authorList>
    </citation>
    <scope>NUCLEOTIDE SEQUENCE [LARGE SCALE GENOMIC DNA]</scope>
    <source>
        <strain evidence="3">ATCC 27428</strain>
    </source>
</reference>
<evidence type="ECO:0000313" key="5">
    <source>
        <dbReference type="Proteomes" id="UP000528608"/>
    </source>
</evidence>
<dbReference type="Pfam" id="PF01345">
    <property type="entry name" value="DUF11"/>
    <property type="match status" value="1"/>
</dbReference>
<dbReference type="InterPro" id="IPR047589">
    <property type="entry name" value="DUF11_rpt"/>
</dbReference>
<sequence>MTTHASAASRQVQFPIIESFTQNTVTNPHWKLLGSAQLNGGSLELTPNTAAQAGTAFLDQPFSSSLGVTIDFDYSCEGGSGVGFGDGFSVYLIDGEQTTGPGGRGGALGYSFTKSGPDTIVTPGVTAGYVGVGFDNFGNFATALAGTEGPGRLPDTAGVRGSGSLREGFRWLTGVQVPGGFRGSWEAGAHIQVSVIDGRLTVRHADKANPNGSLLIDDFDLASAPGQTRMPETFKLGFAAGTGGATAAHRIRNLKVALPVNMPLEMSGPQTAKSGDRVTYGISVENLGPNDAPDALVEATVPAELTDLELICQGENGAVCGTGSVREGLRLPIDLPKGSKAMVSLSGTIDHRYEGRLTCTSLIKSPTRANTAERYSGSVTTDVELPRVSVEYVPNLPGWPQGYPEDAKGWVISYDFTLAANEERVVKWEVSYTVPPGTRVNPTETYWFTVTKDGSDGNVTLTSPDEGHSIEPGTPLAFRVQMLYRNQTEAGDGKLGNVRAIEVTSP</sequence>
<reference evidence="4" key="2">
    <citation type="submission" date="2015-07" db="EMBL/GenBank/DDBJ databases">
        <authorList>
            <person name="Graham D.E."/>
            <person name="Giannone R.J."/>
            <person name="Gulvik C.A."/>
            <person name="Hettich R.L."/>
            <person name="Klingeman D.M."/>
            <person name="Mahan K.M."/>
            <person name="Parry R.J."/>
            <person name="Spain J.C."/>
        </authorList>
    </citation>
    <scope>NUCLEOTIDE SEQUENCE [LARGE SCALE GENOMIC DNA]</scope>
    <source>
        <strain evidence="4">ATCC 27428</strain>
    </source>
</reference>
<evidence type="ECO:0000259" key="1">
    <source>
        <dbReference type="Pfam" id="PF01345"/>
    </source>
</evidence>
<name>A0A2N8P0D2_STREU</name>
<reference evidence="2 5" key="3">
    <citation type="submission" date="2020-08" db="EMBL/GenBank/DDBJ databases">
        <title>Genomic Encyclopedia of Type Strains, Phase III (KMG-III): the genomes of soil and plant-associated and newly described type strains.</title>
        <authorList>
            <person name="Whitman W."/>
        </authorList>
    </citation>
    <scope>NUCLEOTIDE SEQUENCE [LARGE SCALE GENOMIC DNA]</scope>
    <source>
        <strain evidence="2 5">CECT 3259</strain>
    </source>
</reference>
<dbReference type="Gene3D" id="2.60.120.200">
    <property type="match status" value="1"/>
</dbReference>
<dbReference type="Proteomes" id="UP000528608">
    <property type="component" value="Unassembled WGS sequence"/>
</dbReference>
<gene>
    <name evidence="3" type="ORF">AF335_07755</name>
    <name evidence="2" type="ORF">FHS36_005181</name>
</gene>
<dbReference type="OrthoDB" id="3225333at2"/>
<accession>A0A2N8P0D2</accession>
<dbReference type="InterPro" id="IPR013320">
    <property type="entry name" value="ConA-like_dom_sf"/>
</dbReference>
<comment type="caution">
    <text evidence="3">The sequence shown here is derived from an EMBL/GenBank/DDBJ whole genome shotgun (WGS) entry which is preliminary data.</text>
</comment>
<dbReference type="RefSeq" id="WP_102917541.1">
    <property type="nucleotide sequence ID" value="NZ_JACHJF010000020.1"/>
</dbReference>
<evidence type="ECO:0000313" key="4">
    <source>
        <dbReference type="Proteomes" id="UP000235945"/>
    </source>
</evidence>
<organism evidence="3 4">
    <name type="scientific">Streptomyces eurocidicus</name>
    <name type="common">Streptoverticillium eurocidicus</name>
    <dbReference type="NCBI Taxonomy" id="66423"/>
    <lineage>
        <taxon>Bacteria</taxon>
        <taxon>Bacillati</taxon>
        <taxon>Actinomycetota</taxon>
        <taxon>Actinomycetes</taxon>
        <taxon>Kitasatosporales</taxon>
        <taxon>Streptomycetaceae</taxon>
        <taxon>Streptomyces</taxon>
    </lineage>
</organism>
<dbReference type="AlphaFoldDB" id="A0A2N8P0D2"/>
<evidence type="ECO:0000313" key="3">
    <source>
        <dbReference type="EMBL" id="PNE34471.1"/>
    </source>
</evidence>
<feature type="domain" description="DUF11" evidence="1">
    <location>
        <begin position="270"/>
        <end position="365"/>
    </location>
</feature>